<accession>A0A6P0UGD0</accession>
<reference evidence="3 4" key="1">
    <citation type="submission" date="2020-01" db="EMBL/GenBank/DDBJ databases">
        <title>Leptobacterium flavescens.</title>
        <authorList>
            <person name="Wang G."/>
        </authorList>
    </citation>
    <scope>NUCLEOTIDE SEQUENCE [LARGE SCALE GENOMIC DNA]</scope>
    <source>
        <strain evidence="3 4">KCTC 22160</strain>
    </source>
</reference>
<comment type="caution">
    <text evidence="3">The sequence shown here is derived from an EMBL/GenBank/DDBJ whole genome shotgun (WGS) entry which is preliminary data.</text>
</comment>
<evidence type="ECO:0000256" key="1">
    <source>
        <dbReference type="SAM" id="MobiDB-lite"/>
    </source>
</evidence>
<proteinExistence type="predicted"/>
<feature type="signal peptide" evidence="2">
    <location>
        <begin position="1"/>
        <end position="21"/>
    </location>
</feature>
<name>A0A6P0UGD0_9FLAO</name>
<dbReference type="AlphaFoldDB" id="A0A6P0UGD0"/>
<protein>
    <submittedName>
        <fullName evidence="3">Uncharacterized protein</fullName>
    </submittedName>
</protein>
<feature type="compositionally biased region" description="Polar residues" evidence="1">
    <location>
        <begin position="34"/>
        <end position="44"/>
    </location>
</feature>
<sequence>MKVTKKLCLLFAFACFTTAFVSCSPDSTDEEAYNNDNITATTGDQGDKKVDPSDD</sequence>
<organism evidence="3 4">
    <name type="scientific">Leptobacterium flavescens</name>
    <dbReference type="NCBI Taxonomy" id="472055"/>
    <lineage>
        <taxon>Bacteria</taxon>
        <taxon>Pseudomonadati</taxon>
        <taxon>Bacteroidota</taxon>
        <taxon>Flavobacteriia</taxon>
        <taxon>Flavobacteriales</taxon>
        <taxon>Flavobacteriaceae</taxon>
        <taxon>Leptobacterium</taxon>
    </lineage>
</organism>
<gene>
    <name evidence="3" type="ORF">GWK08_02470</name>
</gene>
<evidence type="ECO:0000313" key="3">
    <source>
        <dbReference type="EMBL" id="NER12295.1"/>
    </source>
</evidence>
<dbReference type="Proteomes" id="UP000468581">
    <property type="component" value="Unassembled WGS sequence"/>
</dbReference>
<dbReference type="RefSeq" id="WP_163605323.1">
    <property type="nucleotide sequence ID" value="NZ_JAABOO010000001.1"/>
</dbReference>
<feature type="chain" id="PRO_5026875457" evidence="2">
    <location>
        <begin position="22"/>
        <end position="55"/>
    </location>
</feature>
<dbReference type="EMBL" id="JAABOO010000001">
    <property type="protein sequence ID" value="NER12295.1"/>
    <property type="molecule type" value="Genomic_DNA"/>
</dbReference>
<dbReference type="PROSITE" id="PS51257">
    <property type="entry name" value="PROKAR_LIPOPROTEIN"/>
    <property type="match status" value="1"/>
</dbReference>
<keyword evidence="4" id="KW-1185">Reference proteome</keyword>
<feature type="compositionally biased region" description="Basic and acidic residues" evidence="1">
    <location>
        <begin position="45"/>
        <end position="55"/>
    </location>
</feature>
<evidence type="ECO:0000313" key="4">
    <source>
        <dbReference type="Proteomes" id="UP000468581"/>
    </source>
</evidence>
<feature type="region of interest" description="Disordered" evidence="1">
    <location>
        <begin position="26"/>
        <end position="55"/>
    </location>
</feature>
<keyword evidence="2" id="KW-0732">Signal</keyword>
<evidence type="ECO:0000256" key="2">
    <source>
        <dbReference type="SAM" id="SignalP"/>
    </source>
</evidence>